<feature type="domain" description="Fibronectin type-III" evidence="8">
    <location>
        <begin position="919"/>
        <end position="1017"/>
    </location>
</feature>
<dbReference type="PANTHER" id="PTHR44170:SF6">
    <property type="entry name" value="CONTACTIN"/>
    <property type="match status" value="1"/>
</dbReference>
<dbReference type="InterPro" id="IPR036179">
    <property type="entry name" value="Ig-like_dom_sf"/>
</dbReference>
<proteinExistence type="predicted"/>
<evidence type="ECO:0000256" key="4">
    <source>
        <dbReference type="SAM" id="MobiDB-lite"/>
    </source>
</evidence>
<evidence type="ECO:0008006" key="11">
    <source>
        <dbReference type="Google" id="ProtNLM"/>
    </source>
</evidence>
<keyword evidence="3" id="KW-0393">Immunoglobulin domain</keyword>
<dbReference type="Gene3D" id="2.60.40.10">
    <property type="entry name" value="Immunoglobulins"/>
    <property type="match status" value="11"/>
</dbReference>
<dbReference type="GO" id="GO:0098609">
    <property type="term" value="P:cell-cell adhesion"/>
    <property type="evidence" value="ECO:0007669"/>
    <property type="project" value="TreeGrafter"/>
</dbReference>
<dbReference type="InterPro" id="IPR003598">
    <property type="entry name" value="Ig_sub2"/>
</dbReference>
<dbReference type="InterPro" id="IPR013098">
    <property type="entry name" value="Ig_I-set"/>
</dbReference>
<dbReference type="GO" id="GO:0030424">
    <property type="term" value="C:axon"/>
    <property type="evidence" value="ECO:0007669"/>
    <property type="project" value="TreeGrafter"/>
</dbReference>
<dbReference type="Pfam" id="PF13927">
    <property type="entry name" value="Ig_3"/>
    <property type="match status" value="2"/>
</dbReference>
<dbReference type="PROSITE" id="PS50835">
    <property type="entry name" value="IG_LIKE"/>
    <property type="match status" value="6"/>
</dbReference>
<dbReference type="FunFam" id="2.60.40.10:FF:000028">
    <property type="entry name" value="Neuronal cell adhesion molecule"/>
    <property type="match status" value="1"/>
</dbReference>
<dbReference type="InterPro" id="IPR003599">
    <property type="entry name" value="Ig_sub"/>
</dbReference>
<reference evidence="9" key="1">
    <citation type="submission" date="2020-09" db="EMBL/GenBank/DDBJ databases">
        <authorList>
            <person name="Kikuchi T."/>
        </authorList>
    </citation>
    <scope>NUCLEOTIDE SEQUENCE</scope>
    <source>
        <strain evidence="9">SH1</strain>
    </source>
</reference>
<evidence type="ECO:0000259" key="8">
    <source>
        <dbReference type="PROSITE" id="PS50853"/>
    </source>
</evidence>
<dbReference type="EMBL" id="CAJFDH010000004">
    <property type="protein sequence ID" value="CAD5218155.1"/>
    <property type="molecule type" value="Genomic_DNA"/>
</dbReference>
<feature type="domain" description="Ig-like" evidence="7">
    <location>
        <begin position="430"/>
        <end position="518"/>
    </location>
</feature>
<dbReference type="InterPro" id="IPR036116">
    <property type="entry name" value="FN3_sf"/>
</dbReference>
<keyword evidence="2" id="KW-1015">Disulfide bond</keyword>
<dbReference type="EMBL" id="CAJFCW020000004">
    <property type="protein sequence ID" value="CAG9109423.1"/>
    <property type="molecule type" value="Genomic_DNA"/>
</dbReference>
<dbReference type="PANTHER" id="PTHR44170">
    <property type="entry name" value="PROTEIN SIDEKICK"/>
    <property type="match status" value="1"/>
</dbReference>
<feature type="domain" description="Ig-like" evidence="7">
    <location>
        <begin position="243"/>
        <end position="327"/>
    </location>
</feature>
<evidence type="ECO:0000313" key="10">
    <source>
        <dbReference type="Proteomes" id="UP000614601"/>
    </source>
</evidence>
<feature type="chain" id="PRO_5036221131" description="Neuroglian" evidence="6">
    <location>
        <begin position="25"/>
        <end position="1235"/>
    </location>
</feature>
<dbReference type="SUPFAM" id="SSF49265">
    <property type="entry name" value="Fibronectin type III"/>
    <property type="match status" value="3"/>
</dbReference>
<keyword evidence="6" id="KW-0732">Signal</keyword>
<keyword evidence="5" id="KW-1133">Transmembrane helix</keyword>
<keyword evidence="10" id="KW-1185">Reference proteome</keyword>
<dbReference type="GO" id="GO:0005886">
    <property type="term" value="C:plasma membrane"/>
    <property type="evidence" value="ECO:0007669"/>
    <property type="project" value="TreeGrafter"/>
</dbReference>
<feature type="domain" description="Ig-like" evidence="7">
    <location>
        <begin position="332"/>
        <end position="424"/>
    </location>
</feature>
<feature type="domain" description="Ig-like" evidence="7">
    <location>
        <begin position="28"/>
        <end position="119"/>
    </location>
</feature>
<feature type="domain" description="Ig-like" evidence="7">
    <location>
        <begin position="130"/>
        <end position="215"/>
    </location>
</feature>
<evidence type="ECO:0000256" key="5">
    <source>
        <dbReference type="SAM" id="Phobius"/>
    </source>
</evidence>
<feature type="signal peptide" evidence="6">
    <location>
        <begin position="1"/>
        <end position="24"/>
    </location>
</feature>
<protein>
    <recommendedName>
        <fullName evidence="11">Neuroglian</fullName>
    </recommendedName>
</protein>
<evidence type="ECO:0000256" key="2">
    <source>
        <dbReference type="ARBA" id="ARBA00023157"/>
    </source>
</evidence>
<keyword evidence="1" id="KW-0677">Repeat</keyword>
<dbReference type="AlphaFoldDB" id="A0A811KS95"/>
<dbReference type="CDD" id="cd00096">
    <property type="entry name" value="Ig"/>
    <property type="match status" value="1"/>
</dbReference>
<gene>
    <name evidence="9" type="ORF">BOKJ2_LOCUS7365</name>
</gene>
<dbReference type="InterPro" id="IPR007110">
    <property type="entry name" value="Ig-like_dom"/>
</dbReference>
<evidence type="ECO:0000256" key="1">
    <source>
        <dbReference type="ARBA" id="ARBA00022737"/>
    </source>
</evidence>
<evidence type="ECO:0000313" key="9">
    <source>
        <dbReference type="EMBL" id="CAD5218155.1"/>
    </source>
</evidence>
<keyword evidence="5" id="KW-0812">Transmembrane</keyword>
<feature type="domain" description="Ig-like" evidence="7">
    <location>
        <begin position="522"/>
        <end position="606"/>
    </location>
</feature>
<dbReference type="CDD" id="cd00063">
    <property type="entry name" value="FN3"/>
    <property type="match status" value="5"/>
</dbReference>
<sequence length="1235" mass="140114">MNNMLNSVLLSLIIVANQRRYINAASPPSFISEPPATVWFQPNDDLTGRQTKIELPCTADGDPETFKWQKDEEDFAINGEHVIWTKPEQSGSIQFKNPTFEDEGFYQCFVSNAFGTAVSNRVHVRRGFLQHFSERPLRTLRVKEGKSVSIPCEAPSGTPKPTVNWVLRDLQVHSVLESVGKNNRISVDEDGTLHFTYVERKDSQSTRIYECAVSSPVMRGEYRGGDRVQLVVLPQKNIPILEPHILYRSPELVQVRAGESLRLTCIYGGYPFPRPTWSRKDAPLPLNRYRSDLSDEGRRLILEDVHPEDAGTYVCEMYGEEQEFQVVVEAAPFWEQGRPVDVTVDEGETADLRCNAHGVPRPLLRWFMNGVPLHELRDNSTRRTILEDGKLLRIHDVRPNIDTGVYQCNASNPLGFVFANAYINVLSLPPKFLSPERKIWRVALGQTVDFPCDVVAAPKADIRWVDVNDQTIPTVEGKLEILENYTMRIYNVHGEDEGVYYCNVSNKYGINRAENTLVVYDPMYFVEVPKPTKLEVDAFADVELRCRAKADKRLNIDYIWSREGEKIREAAVIEEDVSVLRLDNVRGRDTGYIKCTVSTEIGKKSSGIYLIVRDVPEPPSEMSLTCQANSALISWERPKAHGSPITDYRIEFKTNFEYDQWKTALLVPNNNKTEYEAHVQLSPWVVYDFRIVAINLYGESTPGTSNSAHCETRPNIPFSNPQNVKVFGTEPDNLVISWDPMPKFEWNAPGLKYYIKYRRQKKGAAWKDFYVEDPLANHTILRDMPTFKPFEVQVRAVNEKGPSSLDPQIVAGFSGEDIPLTPPANVTVTEVADYDRATIGWNAVDPATLRGFFKGYKILYWETGHPDTVNETKVGPERLKAEIQGLKAMTNYTVEVRAINARHESSSSLTSSFVTPEGRPSQVTKLKVTAVGAQSMLATWDLPKQLNGNIRGYYVAFQNASAKDEISESYVIYSQRYYLAEQLSPDTQYIFYVWAETNGGEGPNVSRSFRTFELRHPDAPKFSAIPTSSTSFKITWHPNNGSVWSLSGTTFHLKYGIVGSTDFNRTDEIALPTRNFQLDNLLPDADYWIIGVARENERQSESVEYQLHTSSGINLSHLNTENLREAAWFIVILIVLAVALFILVLCCCCAQFRARKYSVKKRERQFGKEKDSDEYRKFLEYHHLNDRDDPPTISVSLAADSTLDSRKRAPSIEESQKSHGSLHYPESAQLLPSKS</sequence>
<dbReference type="Pfam" id="PF07679">
    <property type="entry name" value="I-set"/>
    <property type="match status" value="4"/>
</dbReference>
<evidence type="ECO:0000256" key="3">
    <source>
        <dbReference type="ARBA" id="ARBA00023319"/>
    </source>
</evidence>
<dbReference type="Proteomes" id="UP000783686">
    <property type="component" value="Unassembled WGS sequence"/>
</dbReference>
<dbReference type="SMART" id="SM00060">
    <property type="entry name" value="FN3"/>
    <property type="match status" value="5"/>
</dbReference>
<dbReference type="FunFam" id="2.60.40.10:FF:000035">
    <property type="entry name" value="Contactin 1"/>
    <property type="match status" value="1"/>
</dbReference>
<comment type="caution">
    <text evidence="9">The sequence shown here is derived from an EMBL/GenBank/DDBJ whole genome shotgun (WGS) entry which is preliminary data.</text>
</comment>
<feature type="domain" description="Fibronectin type-III" evidence="8">
    <location>
        <begin position="615"/>
        <end position="715"/>
    </location>
</feature>
<keyword evidence="5" id="KW-0472">Membrane</keyword>
<dbReference type="Proteomes" id="UP000614601">
    <property type="component" value="Unassembled WGS sequence"/>
</dbReference>
<dbReference type="PROSITE" id="PS50853">
    <property type="entry name" value="FN3"/>
    <property type="match status" value="5"/>
</dbReference>
<feature type="compositionally biased region" description="Basic and acidic residues" evidence="4">
    <location>
        <begin position="1203"/>
        <end position="1217"/>
    </location>
</feature>
<feature type="domain" description="Fibronectin type-III" evidence="8">
    <location>
        <begin position="822"/>
        <end position="918"/>
    </location>
</feature>
<dbReference type="FunFam" id="2.60.40.10:FF:000032">
    <property type="entry name" value="palladin isoform X1"/>
    <property type="match status" value="1"/>
</dbReference>
<dbReference type="GO" id="GO:0007411">
    <property type="term" value="P:axon guidance"/>
    <property type="evidence" value="ECO:0007669"/>
    <property type="project" value="TreeGrafter"/>
</dbReference>
<feature type="transmembrane region" description="Helical" evidence="5">
    <location>
        <begin position="1126"/>
        <end position="1152"/>
    </location>
</feature>
<dbReference type="SUPFAM" id="SSF48726">
    <property type="entry name" value="Immunoglobulin"/>
    <property type="match status" value="6"/>
</dbReference>
<feature type="domain" description="Fibronectin type-III" evidence="8">
    <location>
        <begin position="1019"/>
        <end position="1113"/>
    </location>
</feature>
<feature type="region of interest" description="Disordered" evidence="4">
    <location>
        <begin position="1201"/>
        <end position="1235"/>
    </location>
</feature>
<dbReference type="SMART" id="SM00408">
    <property type="entry name" value="IGc2"/>
    <property type="match status" value="6"/>
</dbReference>
<dbReference type="InterPro" id="IPR013783">
    <property type="entry name" value="Ig-like_fold"/>
</dbReference>
<organism evidence="9 10">
    <name type="scientific">Bursaphelenchus okinawaensis</name>
    <dbReference type="NCBI Taxonomy" id="465554"/>
    <lineage>
        <taxon>Eukaryota</taxon>
        <taxon>Metazoa</taxon>
        <taxon>Ecdysozoa</taxon>
        <taxon>Nematoda</taxon>
        <taxon>Chromadorea</taxon>
        <taxon>Rhabditida</taxon>
        <taxon>Tylenchina</taxon>
        <taxon>Tylenchomorpha</taxon>
        <taxon>Aphelenchoidea</taxon>
        <taxon>Aphelenchoididae</taxon>
        <taxon>Bursaphelenchus</taxon>
    </lineage>
</organism>
<accession>A0A811KS95</accession>
<feature type="domain" description="Fibronectin type-III" evidence="8">
    <location>
        <begin position="720"/>
        <end position="817"/>
    </location>
</feature>
<name>A0A811KS95_9BILA</name>
<dbReference type="InterPro" id="IPR003961">
    <property type="entry name" value="FN3_dom"/>
</dbReference>
<dbReference type="SMART" id="SM00409">
    <property type="entry name" value="IG"/>
    <property type="match status" value="6"/>
</dbReference>
<evidence type="ECO:0000256" key="6">
    <source>
        <dbReference type="SAM" id="SignalP"/>
    </source>
</evidence>
<evidence type="ECO:0000259" key="7">
    <source>
        <dbReference type="PROSITE" id="PS50835"/>
    </source>
</evidence>
<dbReference type="Pfam" id="PF00041">
    <property type="entry name" value="fn3"/>
    <property type="match status" value="4"/>
</dbReference>
<dbReference type="OrthoDB" id="6244967at2759"/>